<evidence type="ECO:0000256" key="1">
    <source>
        <dbReference type="SAM" id="Phobius"/>
    </source>
</evidence>
<evidence type="ECO:0008006" key="4">
    <source>
        <dbReference type="Google" id="ProtNLM"/>
    </source>
</evidence>
<accession>A0ABY4ALQ1</accession>
<dbReference type="RefSeq" id="WP_243479706.1">
    <property type="nucleotide sequence ID" value="NZ_CP063982.1"/>
</dbReference>
<evidence type="ECO:0000313" key="2">
    <source>
        <dbReference type="EMBL" id="UOD51240.1"/>
    </source>
</evidence>
<name>A0ABY4ALQ1_9BURK</name>
<proteinExistence type="predicted"/>
<keyword evidence="1" id="KW-1133">Transmembrane helix</keyword>
<sequence>MSIGLGRQISHDSRASARLPIGIRWAAWQFKRQRAEYYAFLGEFLDNRALEQTLLLTFEQDSWRHGNRSPRGRLAGWWATRYAASGGDLVQTWRGTLPAKDLQTIALAQEAGQMALVQTLKSMASQIRLWNECVGSFWQTIAVGLVAAMVAVACLFVMPLWTVPRLMGAFANVPAAYHGASLTALLGWVDSVGSYWWAWLFACSLAMILMWWSLAGFKGSFRNVLDRFGIWRLYRDLNAMQFLTGSATLLNALSASGVSLRTVLTTQQLHASAWLNHHLSRMVRELDAGADVLTSLNTGLLADDIWWRFVDVVRVHGLAQGLGTASGAIGELLKTQMAKRAIVLRWVLLISALATVMIVGFWHLRAIEELRQGLTLFYSLS</sequence>
<reference evidence="2 3" key="1">
    <citation type="submission" date="2020-11" db="EMBL/GenBank/DDBJ databases">
        <title>Algicoccus daihaiensis sp.nov., isolated from Daihai Lake in Inner Mongolia.</title>
        <authorList>
            <person name="Kai J."/>
        </authorList>
    </citation>
    <scope>NUCLEOTIDE SEQUENCE [LARGE SCALE GENOMIC DNA]</scope>
    <source>
        <strain evidence="3">f23</strain>
    </source>
</reference>
<dbReference type="Proteomes" id="UP000831607">
    <property type="component" value="Chromosome"/>
</dbReference>
<feature type="transmembrane region" description="Helical" evidence="1">
    <location>
        <begin position="195"/>
        <end position="217"/>
    </location>
</feature>
<evidence type="ECO:0000313" key="3">
    <source>
        <dbReference type="Proteomes" id="UP000831607"/>
    </source>
</evidence>
<feature type="transmembrane region" description="Helical" evidence="1">
    <location>
        <begin position="137"/>
        <end position="157"/>
    </location>
</feature>
<keyword evidence="1" id="KW-0472">Membrane</keyword>
<feature type="transmembrane region" description="Helical" evidence="1">
    <location>
        <begin position="342"/>
        <end position="364"/>
    </location>
</feature>
<protein>
    <recommendedName>
        <fullName evidence="4">General secretion pathway protein</fullName>
    </recommendedName>
</protein>
<keyword evidence="3" id="KW-1185">Reference proteome</keyword>
<organism evidence="2 3">
    <name type="scientific">Orrella daihaiensis</name>
    <dbReference type="NCBI Taxonomy" id="2782176"/>
    <lineage>
        <taxon>Bacteria</taxon>
        <taxon>Pseudomonadati</taxon>
        <taxon>Pseudomonadota</taxon>
        <taxon>Betaproteobacteria</taxon>
        <taxon>Burkholderiales</taxon>
        <taxon>Alcaligenaceae</taxon>
        <taxon>Orrella</taxon>
    </lineage>
</organism>
<gene>
    <name evidence="2" type="ORF">DHf2319_04940</name>
</gene>
<dbReference type="EMBL" id="CP063982">
    <property type="protein sequence ID" value="UOD51240.1"/>
    <property type="molecule type" value="Genomic_DNA"/>
</dbReference>
<keyword evidence="1" id="KW-0812">Transmembrane</keyword>